<keyword evidence="4 6" id="KW-1133">Transmembrane helix</keyword>
<gene>
    <name evidence="8" type="ORF">COW36_12735</name>
</gene>
<dbReference type="SUPFAM" id="SSF48452">
    <property type="entry name" value="TPR-like"/>
    <property type="match status" value="1"/>
</dbReference>
<evidence type="ECO:0000256" key="1">
    <source>
        <dbReference type="ARBA" id="ARBA00004651"/>
    </source>
</evidence>
<evidence type="ECO:0000256" key="5">
    <source>
        <dbReference type="ARBA" id="ARBA00023136"/>
    </source>
</evidence>
<dbReference type="Pfam" id="PF13174">
    <property type="entry name" value="TPR_6"/>
    <property type="match status" value="1"/>
</dbReference>
<comment type="subcellular location">
    <subcellularLocation>
        <location evidence="1">Cell membrane</location>
        <topology evidence="1">Multi-pass membrane protein</topology>
    </subcellularLocation>
</comment>
<dbReference type="Pfam" id="PF13396">
    <property type="entry name" value="PLDc_N"/>
    <property type="match status" value="1"/>
</dbReference>
<evidence type="ECO:0000256" key="4">
    <source>
        <dbReference type="ARBA" id="ARBA00022989"/>
    </source>
</evidence>
<dbReference type="PIRSF" id="PIRSF030959">
    <property type="entry name" value="UCP030959"/>
    <property type="match status" value="1"/>
</dbReference>
<evidence type="ECO:0000256" key="2">
    <source>
        <dbReference type="ARBA" id="ARBA00022475"/>
    </source>
</evidence>
<dbReference type="InterPro" id="IPR019734">
    <property type="entry name" value="TPR_rpt"/>
</dbReference>
<keyword evidence="5 6" id="KW-0472">Membrane</keyword>
<feature type="domain" description="Cardiolipin synthase N-terminal" evidence="7">
    <location>
        <begin position="15"/>
        <end position="51"/>
    </location>
</feature>
<dbReference type="InterPro" id="IPR014562">
    <property type="entry name" value="UCP030959_TPR_rpt-cont"/>
</dbReference>
<proteinExistence type="predicted"/>
<evidence type="ECO:0000256" key="6">
    <source>
        <dbReference type="SAM" id="Phobius"/>
    </source>
</evidence>
<organism evidence="8 9">
    <name type="scientific">bacterium (Candidatus Blackallbacteria) CG17_big_fil_post_rev_8_21_14_2_50_48_46</name>
    <dbReference type="NCBI Taxonomy" id="2014261"/>
    <lineage>
        <taxon>Bacteria</taxon>
        <taxon>Candidatus Blackallbacteria</taxon>
    </lineage>
</organism>
<feature type="transmembrane region" description="Helical" evidence="6">
    <location>
        <begin position="33"/>
        <end position="51"/>
    </location>
</feature>
<sequence>MERMMLLYGALIVGLQIACAVHCLRGKCTSRNWIWLILVFPLIGSLIYLLAEVFPHWGSPRRTNPNPLRYRPSEKEIQSERENYRKIPEIRSLEKQAEICLQSGQPLEALNHLRACLKGPCEDDPELLYKLAEAAFQAREFSQAQEALNKIRALSDYSPAKVRLLLARSYAAQGSNEKAKPLFEYLLAQYPSPDVRYYWACFLHDQGQINAAQNLWQELVAAFPIGSTAPVWLEEARSRLA</sequence>
<dbReference type="Pfam" id="PF13432">
    <property type="entry name" value="TPR_16"/>
    <property type="match status" value="1"/>
</dbReference>
<keyword evidence="2" id="KW-1003">Cell membrane</keyword>
<dbReference type="Gene3D" id="1.25.40.10">
    <property type="entry name" value="Tetratricopeptide repeat domain"/>
    <property type="match status" value="1"/>
</dbReference>
<evidence type="ECO:0000256" key="3">
    <source>
        <dbReference type="ARBA" id="ARBA00022692"/>
    </source>
</evidence>
<dbReference type="InterPro" id="IPR027379">
    <property type="entry name" value="CLS_N"/>
</dbReference>
<reference evidence="8 9" key="1">
    <citation type="submission" date="2017-09" db="EMBL/GenBank/DDBJ databases">
        <title>Depth-based differentiation of microbial function through sediment-hosted aquifers and enrichment of novel symbionts in the deep terrestrial subsurface.</title>
        <authorList>
            <person name="Probst A.J."/>
            <person name="Ladd B."/>
            <person name="Jarett J.K."/>
            <person name="Geller-Mcgrath D.E."/>
            <person name="Sieber C.M."/>
            <person name="Emerson J.B."/>
            <person name="Anantharaman K."/>
            <person name="Thomas B.C."/>
            <person name="Malmstrom R."/>
            <person name="Stieglmeier M."/>
            <person name="Klingl A."/>
            <person name="Woyke T."/>
            <person name="Ryan C.M."/>
            <person name="Banfield J.F."/>
        </authorList>
    </citation>
    <scope>NUCLEOTIDE SEQUENCE [LARGE SCALE GENOMIC DNA]</scope>
    <source>
        <strain evidence="8">CG17_big_fil_post_rev_8_21_14_2_50_48_46</strain>
    </source>
</reference>
<comment type="caution">
    <text evidence="8">The sequence shown here is derived from an EMBL/GenBank/DDBJ whole genome shotgun (WGS) entry which is preliminary data.</text>
</comment>
<dbReference type="EMBL" id="PFFQ01000037">
    <property type="protein sequence ID" value="PIW16627.1"/>
    <property type="molecule type" value="Genomic_DNA"/>
</dbReference>
<evidence type="ECO:0000313" key="8">
    <source>
        <dbReference type="EMBL" id="PIW16627.1"/>
    </source>
</evidence>
<keyword evidence="3 6" id="KW-0812">Transmembrane</keyword>
<accession>A0A2M7G471</accession>
<evidence type="ECO:0000313" key="9">
    <source>
        <dbReference type="Proteomes" id="UP000231019"/>
    </source>
</evidence>
<name>A0A2M7G471_9BACT</name>
<dbReference type="InterPro" id="IPR011990">
    <property type="entry name" value="TPR-like_helical_dom_sf"/>
</dbReference>
<evidence type="ECO:0000259" key="7">
    <source>
        <dbReference type="Pfam" id="PF13396"/>
    </source>
</evidence>
<dbReference type="AlphaFoldDB" id="A0A2M7G471"/>
<dbReference type="Proteomes" id="UP000231019">
    <property type="component" value="Unassembled WGS sequence"/>
</dbReference>
<protein>
    <recommendedName>
        <fullName evidence="7">Cardiolipin synthase N-terminal domain-containing protein</fullName>
    </recommendedName>
</protein>